<feature type="compositionally biased region" description="Low complexity" evidence="2">
    <location>
        <begin position="653"/>
        <end position="665"/>
    </location>
</feature>
<gene>
    <name evidence="4" type="primary">niban1a</name>
</gene>
<accession>A0A8C7SWZ3</accession>
<organism evidence="4 5">
    <name type="scientific">Oncorhynchus mykiss</name>
    <name type="common">Rainbow trout</name>
    <name type="synonym">Salmo gairdneri</name>
    <dbReference type="NCBI Taxonomy" id="8022"/>
    <lineage>
        <taxon>Eukaryota</taxon>
        <taxon>Metazoa</taxon>
        <taxon>Chordata</taxon>
        <taxon>Craniata</taxon>
        <taxon>Vertebrata</taxon>
        <taxon>Euteleostomi</taxon>
        <taxon>Actinopterygii</taxon>
        <taxon>Neopterygii</taxon>
        <taxon>Teleostei</taxon>
        <taxon>Protacanthopterygii</taxon>
        <taxon>Salmoniformes</taxon>
        <taxon>Salmonidae</taxon>
        <taxon>Salmoninae</taxon>
        <taxon>Oncorhynchus</taxon>
    </lineage>
</organism>
<feature type="compositionally biased region" description="Low complexity" evidence="2">
    <location>
        <begin position="613"/>
        <end position="632"/>
    </location>
</feature>
<evidence type="ECO:0000256" key="2">
    <source>
        <dbReference type="SAM" id="MobiDB-lite"/>
    </source>
</evidence>
<reference evidence="4" key="2">
    <citation type="submission" date="2025-08" db="UniProtKB">
        <authorList>
            <consortium name="Ensembl"/>
        </authorList>
    </citation>
    <scope>IDENTIFICATION</scope>
</reference>
<feature type="domain" description="Niban 1/2/3" evidence="3">
    <location>
        <begin position="380"/>
        <end position="544"/>
    </location>
</feature>
<sequence length="1067" mass="116459">MTVTGREREREASTLCDATIDTRDYTGVNQRALVDPCPHQLVTMGISPSSLLDESKSNYIRGCAEAELKEFSPHYRRQYSVVFFSQVQDELEQQKEKIKQLLKQRGPPKAGEVLYEEQVLHFDYTRKWKERYMVVRANYCLECHDSFETFVKGVPPLHKLLPTGGTVLTTEEKYMAMVDQCFPVSETNNVKEEFAPPTIGMPGQFPVYLRLPYRRDYYFCFRQEARQDAFLSILSDCIRHQNQDFLKKKTVEVQAFLKAVHLYRQEKGRYDSWNMLIGSDVRVLANLVMEELLPSLEKDMLPHLKAKKTERKRVWFATIEAAYILVQECLLEGLSVLKEECRTAACQQEVLIRSDMDLILHSRTYLEGKLRASVSEPAEKFCSEGVQPYLASILEELMGPISSGFQEARLLSDNQMDQLCQDFQEGGVTDKLKQALAKLSKPNLLSCYQRINSLHDQQHDLQERFGFSNISNLVHSTQIDLQQLIENAAYSFELLLYKAKENSTDNVGSAMEKSRHMVLKQYDYDSSTVRKRIFQEALVGITLPHIKKNLAPTCKSDLQGLEQFIDADYSNFVHVENIYEDILLQSLGKEVSKVVKDAASLKKHNLFTDSRDPLSQTSRSSLLSIPSTPSSPARVPFSPTHLQTSTFIQTQPQAEVPAPAQPVSPDLSNGLALVGGAQGDPPSAVLKAEQNKVEAVSGATVEIEALGASIAPAVAAPVEKLVKVENTVSTHETTVVAETKTEDMSEPTETAQVDTPVLTETEKMPTPGDAVEVEKTVVTGVLTTVAQSEAPSPSPVPDPVPVCVVKPVAVIDLIAVEDSVAEHMASLTIITTETAAETEAESESGPPNSDPVAASSGEQPVTAPPADASLAAAAETKDVPASSSAIPDDGDDTESESAPSDIGIPGDDDVTRAAAPTDKVKVSQSNGVECSISVTSNLAVEVSVSETPVGIATKPPVEVSEGNPVPPSDAPVSEATGGVNGEASVEVTAGAYSTVASATNLNVVPPQPQPDSQATLAAEPTEEALQAVEPTEPAPRAVDCVKEIRDLVVAVFEVEEVIQRYPGSDNI</sequence>
<dbReference type="Pfam" id="PF26086">
    <property type="entry name" value="Niban2"/>
    <property type="match status" value="1"/>
</dbReference>
<evidence type="ECO:0000256" key="1">
    <source>
        <dbReference type="ARBA" id="ARBA00010251"/>
    </source>
</evidence>
<dbReference type="InterPro" id="IPR059060">
    <property type="entry name" value="Niban_1/2/3_dom"/>
</dbReference>
<dbReference type="PANTHER" id="PTHR14392:SF3">
    <property type="entry name" value="PROTEIN NIBAN 1"/>
    <property type="match status" value="1"/>
</dbReference>
<evidence type="ECO:0000313" key="4">
    <source>
        <dbReference type="Ensembl" id="ENSOMYP00000071999.2"/>
    </source>
</evidence>
<comment type="similarity">
    <text evidence="1">Belongs to the Niban family.</text>
</comment>
<dbReference type="OrthoDB" id="9010513at2759"/>
<name>A0A8C7SWZ3_ONCMY</name>
<reference evidence="4" key="3">
    <citation type="submission" date="2025-09" db="UniProtKB">
        <authorList>
            <consortium name="Ensembl"/>
        </authorList>
    </citation>
    <scope>IDENTIFICATION</scope>
</reference>
<dbReference type="KEGG" id="omy:110524771"/>
<feature type="region of interest" description="Disordered" evidence="2">
    <location>
        <begin position="835"/>
        <end position="912"/>
    </location>
</feature>
<feature type="region of interest" description="Disordered" evidence="2">
    <location>
        <begin position="653"/>
        <end position="676"/>
    </location>
</feature>
<reference evidence="4" key="1">
    <citation type="submission" date="2020-07" db="EMBL/GenBank/DDBJ databases">
        <title>A long reads based de novo assembly of the rainbow trout Arlee double haploid line genome.</title>
        <authorList>
            <person name="Gao G."/>
            <person name="Palti Y."/>
        </authorList>
    </citation>
    <scope>NUCLEOTIDE SEQUENCE [LARGE SCALE GENOMIC DNA]</scope>
</reference>
<dbReference type="Pfam" id="PF26089">
    <property type="entry name" value="PH_Niban2"/>
    <property type="match status" value="1"/>
</dbReference>
<dbReference type="GeneID" id="110524771"/>
<dbReference type="RefSeq" id="XP_021460352.2">
    <property type="nucleotide sequence ID" value="XM_021604677.2"/>
</dbReference>
<dbReference type="AlphaFoldDB" id="A0A8C7SWZ3"/>
<keyword evidence="5" id="KW-1185">Reference proteome</keyword>
<dbReference type="GeneTree" id="ENSGT00940000154149"/>
<protein>
    <submittedName>
        <fullName evidence="4">Niban apoptosis regulator 1a</fullName>
    </submittedName>
</protein>
<proteinExistence type="inferred from homology"/>
<evidence type="ECO:0000313" key="5">
    <source>
        <dbReference type="Proteomes" id="UP000694395"/>
    </source>
</evidence>
<dbReference type="Ensembl" id="ENSOMYT00000078405.2">
    <property type="protein sequence ID" value="ENSOMYP00000071999.2"/>
    <property type="gene ID" value="ENSOMYG00000033306.2"/>
</dbReference>
<dbReference type="CDD" id="cd23949">
    <property type="entry name" value="Niban-like"/>
    <property type="match status" value="1"/>
</dbReference>
<dbReference type="PANTHER" id="PTHR14392">
    <property type="entry name" value="NIBAN FAMILY MEMBER"/>
    <property type="match status" value="1"/>
</dbReference>
<evidence type="ECO:0000259" key="3">
    <source>
        <dbReference type="Pfam" id="PF26086"/>
    </source>
</evidence>
<feature type="region of interest" description="Disordered" evidence="2">
    <location>
        <begin position="953"/>
        <end position="978"/>
    </location>
</feature>
<feature type="region of interest" description="Disordered" evidence="2">
    <location>
        <begin position="608"/>
        <end position="635"/>
    </location>
</feature>
<dbReference type="InterPro" id="IPR026088">
    <property type="entry name" value="Niban-like"/>
</dbReference>
<feature type="compositionally biased region" description="Low complexity" evidence="2">
    <location>
        <begin position="864"/>
        <end position="874"/>
    </location>
</feature>
<dbReference type="Proteomes" id="UP000694395">
    <property type="component" value="Chromosome 5"/>
</dbReference>
<dbReference type="CTD" id="559657"/>